<dbReference type="AlphaFoldDB" id="A0AAD6Z4R8"/>
<protein>
    <submittedName>
        <fullName evidence="2">Uncharacterized protein</fullName>
    </submittedName>
</protein>
<evidence type="ECO:0000256" key="1">
    <source>
        <dbReference type="SAM" id="MobiDB-lite"/>
    </source>
</evidence>
<keyword evidence="3" id="KW-1185">Reference proteome</keyword>
<feature type="region of interest" description="Disordered" evidence="1">
    <location>
        <begin position="211"/>
        <end position="241"/>
    </location>
</feature>
<name>A0AAD6Z4R8_9AGAR</name>
<feature type="region of interest" description="Disordered" evidence="1">
    <location>
        <begin position="35"/>
        <end position="87"/>
    </location>
</feature>
<dbReference type="Proteomes" id="UP001218218">
    <property type="component" value="Unassembled WGS sequence"/>
</dbReference>
<proteinExistence type="predicted"/>
<feature type="region of interest" description="Disordered" evidence="1">
    <location>
        <begin position="271"/>
        <end position="322"/>
    </location>
</feature>
<feature type="compositionally biased region" description="Low complexity" evidence="1">
    <location>
        <begin position="296"/>
        <end position="308"/>
    </location>
</feature>
<accession>A0AAD6Z4R8</accession>
<comment type="caution">
    <text evidence="2">The sequence shown here is derived from an EMBL/GenBank/DDBJ whole genome shotgun (WGS) entry which is preliminary data.</text>
</comment>
<reference evidence="2" key="1">
    <citation type="submission" date="2023-03" db="EMBL/GenBank/DDBJ databases">
        <title>Massive genome expansion in bonnet fungi (Mycena s.s.) driven by repeated elements and novel gene families across ecological guilds.</title>
        <authorList>
            <consortium name="Lawrence Berkeley National Laboratory"/>
            <person name="Harder C.B."/>
            <person name="Miyauchi S."/>
            <person name="Viragh M."/>
            <person name="Kuo A."/>
            <person name="Thoen E."/>
            <person name="Andreopoulos B."/>
            <person name="Lu D."/>
            <person name="Skrede I."/>
            <person name="Drula E."/>
            <person name="Henrissat B."/>
            <person name="Morin E."/>
            <person name="Kohler A."/>
            <person name="Barry K."/>
            <person name="LaButti K."/>
            <person name="Morin E."/>
            <person name="Salamov A."/>
            <person name="Lipzen A."/>
            <person name="Mereny Z."/>
            <person name="Hegedus B."/>
            <person name="Baldrian P."/>
            <person name="Stursova M."/>
            <person name="Weitz H."/>
            <person name="Taylor A."/>
            <person name="Grigoriev I.V."/>
            <person name="Nagy L.G."/>
            <person name="Martin F."/>
            <person name="Kauserud H."/>
        </authorList>
    </citation>
    <scope>NUCLEOTIDE SEQUENCE</scope>
    <source>
        <strain evidence="2">CBHHK002</strain>
    </source>
</reference>
<evidence type="ECO:0000313" key="2">
    <source>
        <dbReference type="EMBL" id="KAJ7307066.1"/>
    </source>
</evidence>
<evidence type="ECO:0000313" key="3">
    <source>
        <dbReference type="Proteomes" id="UP001218218"/>
    </source>
</evidence>
<dbReference type="EMBL" id="JARIHO010000089">
    <property type="protein sequence ID" value="KAJ7307066.1"/>
    <property type="molecule type" value="Genomic_DNA"/>
</dbReference>
<organism evidence="2 3">
    <name type="scientific">Mycena albidolilacea</name>
    <dbReference type="NCBI Taxonomy" id="1033008"/>
    <lineage>
        <taxon>Eukaryota</taxon>
        <taxon>Fungi</taxon>
        <taxon>Dikarya</taxon>
        <taxon>Basidiomycota</taxon>
        <taxon>Agaricomycotina</taxon>
        <taxon>Agaricomycetes</taxon>
        <taxon>Agaricomycetidae</taxon>
        <taxon>Agaricales</taxon>
        <taxon>Marasmiineae</taxon>
        <taxon>Mycenaceae</taxon>
        <taxon>Mycena</taxon>
    </lineage>
</organism>
<gene>
    <name evidence="2" type="ORF">DFH08DRAFT_494818</name>
</gene>
<sequence length="322" mass="35176">MYHDYDSAEELPDWSAWRASLPVSALLTADPPRLPEIRVVSPSPLLPPYSPSPSFADESDLEPDLAWIDSDEESDSDTELGSPDSDADLELDFPYSWLADRACFAALDTQLLMHPVQCFAEVCWAEAVNSGERGSMAVADSVSKARAEVQAIVAAGARRDWADERDPPAQPPLADELNTIADTSSQPKEVPFESFDAKFDAYYAYYARGASASPPSTPASTSTTTPATTPPASNLSRASTVRPAPEYEYTFDQKYLREKYLLDLRYVRGGADPSDSIGAFPSRPLVPSRRSKSKSKSSSAESDSKSNSMPRRLFALFQAPRV</sequence>
<feature type="compositionally biased region" description="Low complexity" evidence="1">
    <location>
        <begin position="211"/>
        <end position="233"/>
    </location>
</feature>
<feature type="compositionally biased region" description="Acidic residues" evidence="1">
    <location>
        <begin position="57"/>
        <end position="78"/>
    </location>
</feature>